<keyword evidence="2" id="KW-1185">Reference proteome</keyword>
<organism evidence="1 2">
    <name type="scientific">Frondihabitans sucicola</name>
    <dbReference type="NCBI Taxonomy" id="1268041"/>
    <lineage>
        <taxon>Bacteria</taxon>
        <taxon>Bacillati</taxon>
        <taxon>Actinomycetota</taxon>
        <taxon>Actinomycetes</taxon>
        <taxon>Micrococcales</taxon>
        <taxon>Microbacteriaceae</taxon>
        <taxon>Frondihabitans</taxon>
    </lineage>
</organism>
<sequence>MVSVLSMGVVLSGGLVVFGEEGVHPAGPARPEILVLPQQTFGSAEGAHVAVHDLLPPVSLLRDEVRALEHGDVLLHRGEAHVVGAGERRDRLLFVDHALHDVAPRGIGQRVEDPIDLVVRQCFYNHLVVR</sequence>
<dbReference type="Proteomes" id="UP001321486">
    <property type="component" value="Chromosome"/>
</dbReference>
<accession>A0ABN6XRZ7</accession>
<dbReference type="EMBL" id="AP027732">
    <property type="protein sequence ID" value="BDZ47774.1"/>
    <property type="molecule type" value="Genomic_DNA"/>
</dbReference>
<proteinExistence type="predicted"/>
<evidence type="ECO:0000313" key="1">
    <source>
        <dbReference type="EMBL" id="BDZ47774.1"/>
    </source>
</evidence>
<reference evidence="2" key="1">
    <citation type="journal article" date="2019" name="Int. J. Syst. Evol. Microbiol.">
        <title>The Global Catalogue of Microorganisms (GCM) 10K type strain sequencing project: providing services to taxonomists for standard genome sequencing and annotation.</title>
        <authorList>
            <consortium name="The Broad Institute Genomics Platform"/>
            <consortium name="The Broad Institute Genome Sequencing Center for Infectious Disease"/>
            <person name="Wu L."/>
            <person name="Ma J."/>
        </authorList>
    </citation>
    <scope>NUCLEOTIDE SEQUENCE [LARGE SCALE GENOMIC DNA]</scope>
    <source>
        <strain evidence="2">NBRC 108728</strain>
    </source>
</reference>
<gene>
    <name evidence="1" type="ORF">GCM10025867_00150</name>
</gene>
<evidence type="ECO:0008006" key="3">
    <source>
        <dbReference type="Google" id="ProtNLM"/>
    </source>
</evidence>
<evidence type="ECO:0000313" key="2">
    <source>
        <dbReference type="Proteomes" id="UP001321486"/>
    </source>
</evidence>
<protein>
    <recommendedName>
        <fullName evidence="3">Secreted protein</fullName>
    </recommendedName>
</protein>
<name>A0ABN6XRZ7_9MICO</name>